<protein>
    <submittedName>
        <fullName evidence="1">Uncharacterized protein</fullName>
    </submittedName>
</protein>
<dbReference type="OrthoDB" id="5649738at2"/>
<proteinExistence type="predicted"/>
<dbReference type="EMBL" id="LNXW01000013">
    <property type="protein sequence ID" value="KTC80875.1"/>
    <property type="molecule type" value="Genomic_DNA"/>
</dbReference>
<gene>
    <name evidence="1" type="ORF">Lche_2895</name>
</gene>
<comment type="caution">
    <text evidence="1">The sequence shown here is derived from an EMBL/GenBank/DDBJ whole genome shotgun (WGS) entry which is preliminary data.</text>
</comment>
<evidence type="ECO:0000313" key="1">
    <source>
        <dbReference type="EMBL" id="KTC80875.1"/>
    </source>
</evidence>
<dbReference type="Proteomes" id="UP000054921">
    <property type="component" value="Unassembled WGS sequence"/>
</dbReference>
<dbReference type="PATRIC" id="fig|28084.5.peg.3140"/>
<accession>A0A0W0SCQ5</accession>
<evidence type="ECO:0000313" key="2">
    <source>
        <dbReference type="Proteomes" id="UP000054921"/>
    </source>
</evidence>
<organism evidence="1 2">
    <name type="scientific">Legionella cherrii</name>
    <dbReference type="NCBI Taxonomy" id="28084"/>
    <lineage>
        <taxon>Bacteria</taxon>
        <taxon>Pseudomonadati</taxon>
        <taxon>Pseudomonadota</taxon>
        <taxon>Gammaproteobacteria</taxon>
        <taxon>Legionellales</taxon>
        <taxon>Legionellaceae</taxon>
        <taxon>Legionella</taxon>
    </lineage>
</organism>
<sequence>MLSKAQRVVRSIRPSPCRHVLHKLVSNRGGVGKLFNAAQAQPIAAMEHVPVKKATMNYSELCHILPEKKVHRGMSGFKEPLCIATDGRLGSGIYASRPFILNIAQFIHDPKSSAFLSTSPDPHTVKEYMIGFQLISAKGAIASMCLPCVYIRPQTARHIDIEAFQYYQKLLNGQQEPGEFRRVEDIFDLAQGNNETTAILGATKEDDWRPRFDTDVHSIVLVQGAAGRLLKGLNGFIKASEIETTTVINPDYRPRIMSIEVSSTATAEGAMFPKQFEKMNERALKLGLIPADRRILTLTDASTLMGSAKYQKLIEGYEATEETMVLQSVPNEIAIGSPDLIDYAASKIESNPNKKAVFSQGLDSTMQL</sequence>
<dbReference type="RefSeq" id="WP_058388143.1">
    <property type="nucleotide sequence ID" value="NZ_LNXW01000013.1"/>
</dbReference>
<reference evidence="1 2" key="1">
    <citation type="submission" date="2015-11" db="EMBL/GenBank/DDBJ databases">
        <title>Genomic analysis of 38 Legionella species identifies large and diverse effector repertoires.</title>
        <authorList>
            <person name="Burstein D."/>
            <person name="Amaro F."/>
            <person name="Zusman T."/>
            <person name="Lifshitz Z."/>
            <person name="Cohen O."/>
            <person name="Gilbert J.A."/>
            <person name="Pupko T."/>
            <person name="Shuman H.A."/>
            <person name="Segal G."/>
        </authorList>
    </citation>
    <scope>NUCLEOTIDE SEQUENCE [LARGE SCALE GENOMIC DNA]</scope>
    <source>
        <strain evidence="1 2">ORW</strain>
    </source>
</reference>
<name>A0A0W0SCQ5_9GAMM</name>
<dbReference type="AlphaFoldDB" id="A0A0W0SCQ5"/>